<reference evidence="1 2" key="1">
    <citation type="submission" date="2012-08" db="EMBL/GenBank/DDBJ databases">
        <title>The genome of cave-isolated P. fluorescens strain R124 demonstrates phenotypic adaptation to the mineral environment.</title>
        <authorList>
            <person name="Barton M.D."/>
            <person name="Petronio M."/>
            <person name="Giarrizzo J.G."/>
            <person name="Bowling B.V."/>
            <person name="Barton H.A."/>
        </authorList>
    </citation>
    <scope>NUCLEOTIDE SEQUENCE [LARGE SCALE GENOMIC DNA]</scope>
    <source>
        <strain evidence="1 2">R124</strain>
    </source>
</reference>
<protein>
    <recommendedName>
        <fullName evidence="3">Big-1 domain-containing protein</fullName>
    </recommendedName>
</protein>
<accession>A0A7U9GU02</accession>
<name>A0A7U9GU02_PSEFL</name>
<organism evidence="1 2">
    <name type="scientific">Pseudomonas fluorescens R124</name>
    <dbReference type="NCBI Taxonomy" id="743713"/>
    <lineage>
        <taxon>Bacteria</taxon>
        <taxon>Pseudomonadati</taxon>
        <taxon>Pseudomonadota</taxon>
        <taxon>Gammaproteobacteria</taxon>
        <taxon>Pseudomonadales</taxon>
        <taxon>Pseudomonadaceae</taxon>
        <taxon>Pseudomonas</taxon>
    </lineage>
</organism>
<proteinExistence type="predicted"/>
<evidence type="ECO:0008006" key="3">
    <source>
        <dbReference type="Google" id="ProtNLM"/>
    </source>
</evidence>
<dbReference type="RefSeq" id="WP_003227598.1">
    <property type="nucleotide sequence ID" value="NZ_CM001561.1"/>
</dbReference>
<dbReference type="Gene3D" id="2.60.40.10">
    <property type="entry name" value="Immunoglobulins"/>
    <property type="match status" value="1"/>
</dbReference>
<dbReference type="Gene3D" id="2.60.120.260">
    <property type="entry name" value="Galactose-binding domain-like"/>
    <property type="match status" value="1"/>
</dbReference>
<evidence type="ECO:0000313" key="1">
    <source>
        <dbReference type="EMBL" id="EJZ59709.1"/>
    </source>
</evidence>
<sequence length="1424" mass="154394">MVDRDMVDRDIEANQSLILNGDFNEGFSSWTKGGNTAEVVIAGELYDGTMIKFLAAANRGTAAQEVTLPVEQGSGARYVLSFLCETRHANPGTLRITTLDGTPLAEIPLPPGNPKRLARIDSGQPLDFVPVSYNIPLDLPLPRQQKIRVTVISPVNENPEEYYRKVCITRIHLGIHLAPLVPHRFVLDREHLSANAPLYLCLGADGSFQHQLECVPAPDSPWQYTPVALTSDDNPQGAVRATPDWGVAQPLESFWTLYCPLLEGQEPFVFTASLVNQYSAEPYPIEVSLGHHRLVFSDVLEAAYYPVLELAQSVRLGVRVASFYTGQYLAGRTVTWTSEGQEIVGTASTDAEGWAYLDYRPKAAGTFAIEASVASPYYAAGVETTNLEVQVLATDPWADLLAVVEDNALPWAQKTGYPNRGSTYPLKVRVPPVLRATTLALHWQGTSAGQLGVQVQPQLEQPVAVGATDLNWVLTCDDQLDGRFELQLRCSKLLLPSDWKPMSLARNVVRIGAVQEANKFPVVDEDESVLLRVQVVHVLTSGDGDPVNHALVDWDTPEGTISTVSGSGGWASVLYQPSRAGEHVVTARVRAHAEAVVTQRAFAVRALASNPWKREVRILFDDVEVDLVELGLLCWKGTAHTLKLVPNPGSPLINYSITLDWRGEDPRIGLSVSDLGVPRVLGEGLEWTFSSQQGSSLSSLFALQLSVNYISVPRELFGRLIATDLAQELSVMLDQVPGTPGESMFYPCLGARHTLRFLPNPLSPLVGLEAFLEWQGTPPADLNAVVEPALELAQTLADGGTGWTLDFAASAAAGQFSLQLRLPGLARATPVNAMQLDHNKVRIEGWRETPVDPVINQDAAWQWVQVVSAFTGEPVTGVAVRWHAANADQVVDTDAFGWSGFALAPTSAGQHQVVAQLLSRFDNYQEQRELRVTALASDPWQGVRVRFDGHLEQTWGARTYFPRRSGNHVLELLIKEDSPLLQQELTLGLTGTGPAQLGLTFEPALGVPRQPSALGFRYTLRCADLMDGGFALRLSAARLASLSPANAMSLGTGEQVLKLLASSIVQQVLEWGQTLVEEVRVVSSITGQGIAGVVVTWRNTELETLTSLTDFYGMARVQFKPQIPGASMLTATVGDALHSESIALAYTLEEPRKISELIMLESAVYPGAQVLAQATIVSAIGGQPLSGVEVMWTFAEVALPSTVTDAAGRAIVRFNLDTSGIRALAATVRGGEGGWDYALLALAVENGPIIQRFSADRTVVYPRQQFSAQVTVVRSDDGRGWGGLGVVWDFAGGRKSSVTGPDGGSTASNFLANEPGVFPLTSSVVDYPYSRSIDIEVVGPDSARISDMKKLSAGVFQVLVTDGRQVPLARKTVFWRLDNSQLESTITGEDGRTTIDIQFQTGTRVYAGIEIGMSSQLYEFALDF</sequence>
<dbReference type="SUPFAM" id="SSF49373">
    <property type="entry name" value="Invasin/intimin cell-adhesion fragments"/>
    <property type="match status" value="1"/>
</dbReference>
<gene>
    <name evidence="1" type="ORF">I1A_004062</name>
</gene>
<dbReference type="Proteomes" id="UP000006045">
    <property type="component" value="Chromosome"/>
</dbReference>
<dbReference type="InterPro" id="IPR008964">
    <property type="entry name" value="Invasin/intimin_cell_adhesion"/>
</dbReference>
<evidence type="ECO:0000313" key="2">
    <source>
        <dbReference type="Proteomes" id="UP000006045"/>
    </source>
</evidence>
<dbReference type="InterPro" id="IPR013783">
    <property type="entry name" value="Ig-like_fold"/>
</dbReference>
<dbReference type="EMBL" id="CM001561">
    <property type="protein sequence ID" value="EJZ59709.1"/>
    <property type="molecule type" value="Genomic_DNA"/>
</dbReference>